<protein>
    <submittedName>
        <fullName evidence="2">Extracellular nuclease</fullName>
    </submittedName>
</protein>
<dbReference type="Proteomes" id="UP000633509">
    <property type="component" value="Unassembled WGS sequence"/>
</dbReference>
<reference evidence="2 3" key="1">
    <citation type="submission" date="2020-10" db="EMBL/GenBank/DDBJ databases">
        <title>Sequencing the genomes of 1000 actinobacteria strains.</title>
        <authorList>
            <person name="Klenk H.-P."/>
        </authorList>
    </citation>
    <scope>NUCLEOTIDE SEQUENCE [LARGE SCALE GENOMIC DNA]</scope>
    <source>
        <strain evidence="2 3">DSM 43173</strain>
    </source>
</reference>
<feature type="compositionally biased region" description="Low complexity" evidence="1">
    <location>
        <begin position="164"/>
        <end position="175"/>
    </location>
</feature>
<evidence type="ECO:0000313" key="3">
    <source>
        <dbReference type="Proteomes" id="UP000633509"/>
    </source>
</evidence>
<dbReference type="EMBL" id="JADBEK010000001">
    <property type="protein sequence ID" value="MBE1593139.1"/>
    <property type="molecule type" value="Genomic_DNA"/>
</dbReference>
<sequence>MFARESVKDVKVGDRVLVTGRATEFNGWTELSPVTAVDVCGAGSVAAQPYKLPIETTGGLERVENVLLTFPQPLTVSEHYNLGRFGEVTLSSQGRLFQPTDRPGVDAAPDARRSLLVDDGSTRENPATLPPVVRTGDVASGVTGVPGYGFGKYRLQPTEPIGYRTPTRARPSRSP</sequence>
<dbReference type="CDD" id="cd04486">
    <property type="entry name" value="YhcR_OBF_like"/>
    <property type="match status" value="1"/>
</dbReference>
<feature type="region of interest" description="Disordered" evidence="1">
    <location>
        <begin position="156"/>
        <end position="175"/>
    </location>
</feature>
<dbReference type="RefSeq" id="WP_192792538.1">
    <property type="nucleotide sequence ID" value="NZ_JADBEK010000001.1"/>
</dbReference>
<evidence type="ECO:0000256" key="1">
    <source>
        <dbReference type="SAM" id="MobiDB-lite"/>
    </source>
</evidence>
<evidence type="ECO:0000313" key="2">
    <source>
        <dbReference type="EMBL" id="MBE1593139.1"/>
    </source>
</evidence>
<dbReference type="PANTHER" id="PTHR42834">
    <property type="entry name" value="ENDONUCLEASE/EXONUCLEASE/PHOSPHATASE FAMILY PROTEIN (AFU_ORTHOLOGUE AFUA_3G09210)"/>
    <property type="match status" value="1"/>
</dbReference>
<dbReference type="PANTHER" id="PTHR42834:SF1">
    <property type="entry name" value="ENDONUCLEASE_EXONUCLEASE_PHOSPHATASE FAMILY PROTEIN (AFU_ORTHOLOGUE AFUA_3G09210)"/>
    <property type="match status" value="1"/>
</dbReference>
<accession>A0ABR9MJM7</accession>
<proteinExistence type="predicted"/>
<keyword evidence="3" id="KW-1185">Reference proteome</keyword>
<gene>
    <name evidence="2" type="ORF">H4W80_011397</name>
</gene>
<comment type="caution">
    <text evidence="2">The sequence shown here is derived from an EMBL/GenBank/DDBJ whole genome shotgun (WGS) entry which is preliminary data.</text>
</comment>
<organism evidence="2 3">
    <name type="scientific">Nonomuraea angiospora</name>
    <dbReference type="NCBI Taxonomy" id="46172"/>
    <lineage>
        <taxon>Bacteria</taxon>
        <taxon>Bacillati</taxon>
        <taxon>Actinomycetota</taxon>
        <taxon>Actinomycetes</taxon>
        <taxon>Streptosporangiales</taxon>
        <taxon>Streptosporangiaceae</taxon>
        <taxon>Nonomuraea</taxon>
    </lineage>
</organism>
<name>A0ABR9MJM7_9ACTN</name>